<dbReference type="PIRSF" id="PIRSF005902">
    <property type="entry name" value="DNase_TatD"/>
    <property type="match status" value="1"/>
</dbReference>
<feature type="binding site" evidence="4">
    <location>
        <position position="8"/>
    </location>
    <ligand>
        <name>a divalent metal cation</name>
        <dbReference type="ChEBI" id="CHEBI:60240"/>
        <label>1</label>
    </ligand>
</feature>
<keyword evidence="3 5" id="KW-0378">Hydrolase</keyword>
<comment type="similarity">
    <text evidence="1">Belongs to the metallo-dependent hydrolases superfamily. TatD-type hydrolase family.</text>
</comment>
<keyword evidence="6" id="KW-1185">Reference proteome</keyword>
<dbReference type="RefSeq" id="WP_171224565.1">
    <property type="nucleotide sequence ID" value="NZ_CP053085.1"/>
</dbReference>
<proteinExistence type="inferred from homology"/>
<evidence type="ECO:0000313" key="5">
    <source>
        <dbReference type="EMBL" id="QJR35136.1"/>
    </source>
</evidence>
<evidence type="ECO:0000256" key="1">
    <source>
        <dbReference type="ARBA" id="ARBA00009275"/>
    </source>
</evidence>
<dbReference type="PANTHER" id="PTHR46124">
    <property type="entry name" value="D-AMINOACYL-TRNA DEACYLASE"/>
    <property type="match status" value="1"/>
</dbReference>
<dbReference type="InterPro" id="IPR015991">
    <property type="entry name" value="TatD/YcfH-like"/>
</dbReference>
<dbReference type="GO" id="GO:0016788">
    <property type="term" value="F:hydrolase activity, acting on ester bonds"/>
    <property type="evidence" value="ECO:0007669"/>
    <property type="project" value="InterPro"/>
</dbReference>
<dbReference type="GO" id="GO:0005829">
    <property type="term" value="C:cytosol"/>
    <property type="evidence" value="ECO:0007669"/>
    <property type="project" value="TreeGrafter"/>
</dbReference>
<organism evidence="5 6">
    <name type="scientific">Gemmatimonas groenlandica</name>
    <dbReference type="NCBI Taxonomy" id="2732249"/>
    <lineage>
        <taxon>Bacteria</taxon>
        <taxon>Pseudomonadati</taxon>
        <taxon>Gemmatimonadota</taxon>
        <taxon>Gemmatimonadia</taxon>
        <taxon>Gemmatimonadales</taxon>
        <taxon>Gemmatimonadaceae</taxon>
        <taxon>Gemmatimonas</taxon>
    </lineage>
</organism>
<feature type="binding site" evidence="4">
    <location>
        <position position="205"/>
    </location>
    <ligand>
        <name>a divalent metal cation</name>
        <dbReference type="ChEBI" id="CHEBI:60240"/>
        <label>1</label>
    </ligand>
</feature>
<dbReference type="Pfam" id="PF01026">
    <property type="entry name" value="TatD_DNase"/>
    <property type="match status" value="1"/>
</dbReference>
<dbReference type="KEGG" id="ggr:HKW67_06275"/>
<dbReference type="GO" id="GO:0004536">
    <property type="term" value="F:DNA nuclease activity"/>
    <property type="evidence" value="ECO:0007669"/>
    <property type="project" value="InterPro"/>
</dbReference>
<dbReference type="Gene3D" id="3.20.20.140">
    <property type="entry name" value="Metal-dependent hydrolases"/>
    <property type="match status" value="1"/>
</dbReference>
<accession>A0A6M4INY7</accession>
<dbReference type="FunFam" id="3.20.20.140:FF:000005">
    <property type="entry name" value="TatD family hydrolase"/>
    <property type="match status" value="1"/>
</dbReference>
<feature type="binding site" evidence="4">
    <location>
        <position position="131"/>
    </location>
    <ligand>
        <name>a divalent metal cation</name>
        <dbReference type="ChEBI" id="CHEBI:60240"/>
        <label>2</label>
    </ligand>
</feature>
<protein>
    <submittedName>
        <fullName evidence="5">TatD family hydrolase</fullName>
    </submittedName>
</protein>
<dbReference type="GO" id="GO:0046872">
    <property type="term" value="F:metal ion binding"/>
    <property type="evidence" value="ECO:0007669"/>
    <property type="project" value="UniProtKB-KW"/>
</dbReference>
<dbReference type="Proteomes" id="UP000500938">
    <property type="component" value="Chromosome"/>
</dbReference>
<keyword evidence="2 4" id="KW-0479">Metal-binding</keyword>
<evidence type="ECO:0000256" key="2">
    <source>
        <dbReference type="ARBA" id="ARBA00022723"/>
    </source>
</evidence>
<gene>
    <name evidence="5" type="ORF">HKW67_06275</name>
</gene>
<dbReference type="InterPro" id="IPR001130">
    <property type="entry name" value="TatD-like"/>
</dbReference>
<dbReference type="NCBIfam" id="TIGR00010">
    <property type="entry name" value="YchF/TatD family DNA exonuclease"/>
    <property type="match status" value="1"/>
</dbReference>
<dbReference type="AlphaFoldDB" id="A0A6M4INY7"/>
<sequence length="273" mass="29585">MTVFSDSHVHLADPAFADEADAVIQRARAEGARALVCIGESAATALRARRLAERHAGFVFFTAGVHPHDAAGWDDATDAPAIRDAVAHGAVAVGECGLDTHYDHSPRAQQRYALDAQLALAEELHKPIVLHTREAEADTAEFLKRADAVRVRGVLHCYTGSVTLAEAALSVGWFVSFSGIITFRSWTDEALLRLVPNDRLLVESDAPYLAPVPHRGKRNESAFVRLTLARLADVRGQNVDELGWQTLRNTKELFDLPDAVLAAAPTSTSLTHS</sequence>
<feature type="binding site" evidence="4">
    <location>
        <position position="95"/>
    </location>
    <ligand>
        <name>a divalent metal cation</name>
        <dbReference type="ChEBI" id="CHEBI:60240"/>
        <label>1</label>
    </ligand>
</feature>
<evidence type="ECO:0000313" key="6">
    <source>
        <dbReference type="Proteomes" id="UP000500938"/>
    </source>
</evidence>
<feature type="binding site" evidence="4">
    <location>
        <position position="156"/>
    </location>
    <ligand>
        <name>a divalent metal cation</name>
        <dbReference type="ChEBI" id="CHEBI:60240"/>
        <label>2</label>
    </ligand>
</feature>
<dbReference type="InterPro" id="IPR032466">
    <property type="entry name" value="Metal_Hydrolase"/>
</dbReference>
<name>A0A6M4INY7_9BACT</name>
<dbReference type="CDD" id="cd01310">
    <property type="entry name" value="TatD_DNAse"/>
    <property type="match status" value="1"/>
</dbReference>
<dbReference type="PANTHER" id="PTHR46124:SF2">
    <property type="entry name" value="D-AMINOACYL-TRNA DEACYLASE"/>
    <property type="match status" value="1"/>
</dbReference>
<evidence type="ECO:0000256" key="3">
    <source>
        <dbReference type="ARBA" id="ARBA00022801"/>
    </source>
</evidence>
<feature type="binding site" evidence="4">
    <location>
        <position position="10"/>
    </location>
    <ligand>
        <name>a divalent metal cation</name>
        <dbReference type="ChEBI" id="CHEBI:60240"/>
        <label>1</label>
    </ligand>
</feature>
<dbReference type="SUPFAM" id="SSF51556">
    <property type="entry name" value="Metallo-dependent hydrolases"/>
    <property type="match status" value="1"/>
</dbReference>
<dbReference type="EMBL" id="CP053085">
    <property type="protein sequence ID" value="QJR35136.1"/>
    <property type="molecule type" value="Genomic_DNA"/>
</dbReference>
<reference evidence="5 6" key="1">
    <citation type="submission" date="2020-05" db="EMBL/GenBank/DDBJ databases">
        <title>Complete genome sequence of Gemmatimonas greenlandica TET16.</title>
        <authorList>
            <person name="Zeng Y."/>
        </authorList>
    </citation>
    <scope>NUCLEOTIDE SEQUENCE [LARGE SCALE GENOMIC DNA]</scope>
    <source>
        <strain evidence="5 6">TET16</strain>
    </source>
</reference>
<evidence type="ECO:0000256" key="4">
    <source>
        <dbReference type="PIRSR" id="PIRSR005902-1"/>
    </source>
</evidence>